<feature type="transmembrane region" description="Helical" evidence="1">
    <location>
        <begin position="12"/>
        <end position="35"/>
    </location>
</feature>
<feature type="transmembrane region" description="Helical" evidence="1">
    <location>
        <begin position="68"/>
        <end position="87"/>
    </location>
</feature>
<dbReference type="Proteomes" id="UP000321079">
    <property type="component" value="Unassembled WGS sequence"/>
</dbReference>
<proteinExistence type="predicted"/>
<keyword evidence="1" id="KW-0472">Membrane</keyword>
<gene>
    <name evidence="2" type="ORF">GKA01_20650</name>
</gene>
<evidence type="ECO:0000256" key="1">
    <source>
        <dbReference type="SAM" id="Phobius"/>
    </source>
</evidence>
<keyword evidence="1" id="KW-0812">Transmembrane</keyword>
<reference evidence="2 3" key="1">
    <citation type="submission" date="2019-07" db="EMBL/GenBank/DDBJ databases">
        <title>Whole genome shotgun sequence of Gluconobacter kanchanaburiensis NBRC 103587.</title>
        <authorList>
            <person name="Hosoyama A."/>
            <person name="Uohara A."/>
            <person name="Ohji S."/>
            <person name="Ichikawa N."/>
        </authorList>
    </citation>
    <scope>NUCLEOTIDE SEQUENCE [LARGE SCALE GENOMIC DNA]</scope>
    <source>
        <strain evidence="2 3">NBRC 103587</strain>
    </source>
</reference>
<evidence type="ECO:0000313" key="3">
    <source>
        <dbReference type="Proteomes" id="UP000321079"/>
    </source>
</evidence>
<keyword evidence="1" id="KW-1133">Transmembrane helix</keyword>
<dbReference type="OrthoDB" id="7284909at2"/>
<protein>
    <recommendedName>
        <fullName evidence="4">Iron uptake protein</fullName>
    </recommendedName>
</protein>
<dbReference type="RefSeq" id="WP_146862461.1">
    <property type="nucleotide sequence ID" value="NZ_BARK01000070.1"/>
</dbReference>
<evidence type="ECO:0008006" key="4">
    <source>
        <dbReference type="Google" id="ProtNLM"/>
    </source>
</evidence>
<dbReference type="AlphaFoldDB" id="A0A511B8Y4"/>
<comment type="caution">
    <text evidence="2">The sequence shown here is derived from an EMBL/GenBank/DDBJ whole genome shotgun (WGS) entry which is preliminary data.</text>
</comment>
<evidence type="ECO:0000313" key="2">
    <source>
        <dbReference type="EMBL" id="GEK96868.1"/>
    </source>
</evidence>
<accession>A0A511B8Y4</accession>
<name>A0A511B8Y4_9PROT</name>
<sequence length="90" mass="9634">MTARRALIMRLIAAIPVGYTVSALAGTCLCLWLPFSRADKAIAGVLAGLIVWPVIFIASFGIRDARRLVTLLLPLGLLMAALIIAGFRRA</sequence>
<organism evidence="2 3">
    <name type="scientific">Gluconobacter kanchanaburiensis NBRC 103587</name>
    <dbReference type="NCBI Taxonomy" id="1307948"/>
    <lineage>
        <taxon>Bacteria</taxon>
        <taxon>Pseudomonadati</taxon>
        <taxon>Pseudomonadota</taxon>
        <taxon>Alphaproteobacteria</taxon>
        <taxon>Acetobacterales</taxon>
        <taxon>Acetobacteraceae</taxon>
        <taxon>Gluconobacter</taxon>
    </lineage>
</organism>
<dbReference type="EMBL" id="BJVA01000013">
    <property type="protein sequence ID" value="GEK96868.1"/>
    <property type="molecule type" value="Genomic_DNA"/>
</dbReference>
<keyword evidence="3" id="KW-1185">Reference proteome</keyword>
<feature type="transmembrane region" description="Helical" evidence="1">
    <location>
        <begin position="41"/>
        <end position="61"/>
    </location>
</feature>